<evidence type="ECO:0000313" key="12">
    <source>
        <dbReference type="EMBL" id="KAK9866869.1"/>
    </source>
</evidence>
<dbReference type="EMBL" id="JALJOV010000127">
    <property type="protein sequence ID" value="KAK9866869.1"/>
    <property type="molecule type" value="Genomic_DNA"/>
</dbReference>
<evidence type="ECO:0000256" key="7">
    <source>
        <dbReference type="ARBA" id="ARBA00023175"/>
    </source>
</evidence>
<evidence type="ECO:0000256" key="2">
    <source>
        <dbReference type="ARBA" id="ARBA00007191"/>
    </source>
</evidence>
<dbReference type="InterPro" id="IPR004942">
    <property type="entry name" value="Roadblock/LAMTOR2_dom"/>
</dbReference>
<dbReference type="Pfam" id="PF03259">
    <property type="entry name" value="Robl_LC7"/>
    <property type="match status" value="1"/>
</dbReference>
<dbReference type="FunFam" id="3.30.450.30:FF:000011">
    <property type="entry name" value="Dynein light chain roadblock"/>
    <property type="match status" value="1"/>
</dbReference>
<evidence type="ECO:0000259" key="11">
    <source>
        <dbReference type="SMART" id="SM00960"/>
    </source>
</evidence>
<evidence type="ECO:0000256" key="8">
    <source>
        <dbReference type="ARBA" id="ARBA00023212"/>
    </source>
</evidence>
<accession>A0AAW1TBK6</accession>
<keyword evidence="7 10" id="KW-0505">Motor protein</keyword>
<dbReference type="GO" id="GO:0005874">
    <property type="term" value="C:microtubule"/>
    <property type="evidence" value="ECO:0007669"/>
    <property type="project" value="UniProtKB-UniRule"/>
</dbReference>
<evidence type="ECO:0000256" key="9">
    <source>
        <dbReference type="ARBA" id="ARBA00025362"/>
    </source>
</evidence>
<dbReference type="GO" id="GO:0007018">
    <property type="term" value="P:microtubule-based movement"/>
    <property type="evidence" value="ECO:0007669"/>
    <property type="project" value="UniProtKB-UniRule"/>
</dbReference>
<protein>
    <recommendedName>
        <fullName evidence="10">Dynein light chain roadblock</fullName>
    </recommendedName>
</protein>
<sequence length="107" mass="11894">MGDITLVEETFKRISSHKGILGIVVINADGIPIRTTLENNLTVQYAALASRLTAKARSAVKQLNKGDREDELATLRIRSKKHEIIINPAFEKGHEYQLIVVQNPSSE</sequence>
<evidence type="ECO:0000256" key="5">
    <source>
        <dbReference type="ARBA" id="ARBA00022701"/>
    </source>
</evidence>
<dbReference type="PIRSF" id="PIRSF009998">
    <property type="entry name" value="DLC7"/>
    <property type="match status" value="1"/>
</dbReference>
<reference evidence="12 13" key="1">
    <citation type="journal article" date="2024" name="Nat. Commun.">
        <title>Phylogenomics reveals the evolutionary origins of lichenization in chlorophyte algae.</title>
        <authorList>
            <person name="Puginier C."/>
            <person name="Libourel C."/>
            <person name="Otte J."/>
            <person name="Skaloud P."/>
            <person name="Haon M."/>
            <person name="Grisel S."/>
            <person name="Petersen M."/>
            <person name="Berrin J.G."/>
            <person name="Delaux P.M."/>
            <person name="Dal Grande F."/>
            <person name="Keller J."/>
        </authorList>
    </citation>
    <scope>NUCLEOTIDE SEQUENCE [LARGE SCALE GENOMIC DNA]</scope>
    <source>
        <strain evidence="12 13">SAG 2523</strain>
    </source>
</reference>
<dbReference type="InterPro" id="IPR016561">
    <property type="entry name" value="DYNLRB1/2"/>
</dbReference>
<evidence type="ECO:0000313" key="13">
    <source>
        <dbReference type="Proteomes" id="UP001485043"/>
    </source>
</evidence>
<organism evidence="12 13">
    <name type="scientific">Apatococcus fuscideae</name>
    <dbReference type="NCBI Taxonomy" id="2026836"/>
    <lineage>
        <taxon>Eukaryota</taxon>
        <taxon>Viridiplantae</taxon>
        <taxon>Chlorophyta</taxon>
        <taxon>core chlorophytes</taxon>
        <taxon>Trebouxiophyceae</taxon>
        <taxon>Chlorellales</taxon>
        <taxon>Chlorellaceae</taxon>
        <taxon>Apatococcus</taxon>
    </lineage>
</organism>
<evidence type="ECO:0000256" key="10">
    <source>
        <dbReference type="PIRNR" id="PIRNR009998"/>
    </source>
</evidence>
<dbReference type="SMART" id="SM00960">
    <property type="entry name" value="Robl_LC7"/>
    <property type="match status" value="1"/>
</dbReference>
<comment type="subcellular location">
    <subcellularLocation>
        <location evidence="1 10">Cytoplasm</location>
        <location evidence="1 10">Cytoskeleton</location>
    </subcellularLocation>
</comment>
<dbReference type="GO" id="GO:0005737">
    <property type="term" value="C:cytoplasm"/>
    <property type="evidence" value="ECO:0007669"/>
    <property type="project" value="UniProtKB-UniRule"/>
</dbReference>
<gene>
    <name evidence="12" type="ORF">WJX84_003368</name>
</gene>
<comment type="function">
    <text evidence="9">Acts as one of several non-catalytic accessory components of the cytoplasmic dynein 1 complex that are thought to be involved in linking dynein to cargos and to adapter proteins that regulate dynein function. Cytoplasmic dynein 1 acts as a motor for the intracellular retrograde motility of vesicles and organelles along microtubules.</text>
</comment>
<keyword evidence="5 10" id="KW-0493">Microtubule</keyword>
<dbReference type="GO" id="GO:0005868">
    <property type="term" value="C:cytoplasmic dynein complex"/>
    <property type="evidence" value="ECO:0007669"/>
    <property type="project" value="UniProtKB-UniRule"/>
</dbReference>
<evidence type="ECO:0000256" key="1">
    <source>
        <dbReference type="ARBA" id="ARBA00004245"/>
    </source>
</evidence>
<keyword evidence="3 10" id="KW-0813">Transport</keyword>
<keyword evidence="8 10" id="KW-0206">Cytoskeleton</keyword>
<proteinExistence type="inferred from homology"/>
<comment type="caution">
    <text evidence="12">The sequence shown here is derived from an EMBL/GenBank/DDBJ whole genome shotgun (WGS) entry which is preliminary data.</text>
</comment>
<dbReference type="AlphaFoldDB" id="A0AAW1TBK6"/>
<dbReference type="GO" id="GO:0045505">
    <property type="term" value="F:dynein intermediate chain binding"/>
    <property type="evidence" value="ECO:0007669"/>
    <property type="project" value="UniProtKB-UniRule"/>
</dbReference>
<comment type="similarity">
    <text evidence="2 10">Belongs to the GAMAD family.</text>
</comment>
<dbReference type="Gene3D" id="3.30.450.30">
    <property type="entry name" value="Dynein light chain 2a, cytoplasmic"/>
    <property type="match status" value="1"/>
</dbReference>
<evidence type="ECO:0000256" key="3">
    <source>
        <dbReference type="ARBA" id="ARBA00022448"/>
    </source>
</evidence>
<dbReference type="SUPFAM" id="SSF103196">
    <property type="entry name" value="Roadblock/LC7 domain"/>
    <property type="match status" value="1"/>
</dbReference>
<keyword evidence="6 10" id="KW-0243">Dynein</keyword>
<keyword evidence="13" id="KW-1185">Reference proteome</keyword>
<dbReference type="Proteomes" id="UP001485043">
    <property type="component" value="Unassembled WGS sequence"/>
</dbReference>
<keyword evidence="4 10" id="KW-0963">Cytoplasm</keyword>
<evidence type="ECO:0000256" key="4">
    <source>
        <dbReference type="ARBA" id="ARBA00022490"/>
    </source>
</evidence>
<dbReference type="PANTHER" id="PTHR10779">
    <property type="entry name" value="DYNEIN LIGHT CHAIN ROADBLOCK"/>
    <property type="match status" value="1"/>
</dbReference>
<evidence type="ECO:0000256" key="6">
    <source>
        <dbReference type="ARBA" id="ARBA00023017"/>
    </source>
</evidence>
<name>A0AAW1TBK6_9CHLO</name>
<feature type="domain" description="Roadblock/LAMTOR2" evidence="11">
    <location>
        <begin position="7"/>
        <end position="102"/>
    </location>
</feature>